<evidence type="ECO:0000256" key="1">
    <source>
        <dbReference type="SAM" id="SignalP"/>
    </source>
</evidence>
<proteinExistence type="predicted"/>
<keyword evidence="1" id="KW-0732">Signal</keyword>
<name>A0A903VTX0_AEDAE</name>
<sequence>MKLLPIILLLATSVSLVAGACNPGLGRREFGDFQMYILHATKGPFFEAQNISLTFDYQVNPIDTIEVTFVDINTSLENQCVTTFPGTQVLARGFEITVTTLNPVLEFSGTATVFGIRRL</sequence>
<feature type="chain" id="PRO_5037724005" evidence="1">
    <location>
        <begin position="20"/>
        <end position="119"/>
    </location>
</feature>
<evidence type="ECO:0000313" key="3">
    <source>
        <dbReference type="Proteomes" id="UP000008820"/>
    </source>
</evidence>
<protein>
    <submittedName>
        <fullName evidence="2">Uncharacterized protein</fullName>
    </submittedName>
</protein>
<dbReference type="OrthoDB" id="7763086at2759"/>
<dbReference type="Proteomes" id="UP000008820">
    <property type="component" value="Unassembled WGS sequence"/>
</dbReference>
<organism evidence="2 3">
    <name type="scientific">Aedes aegypti</name>
    <name type="common">Yellowfever mosquito</name>
    <name type="synonym">Culex aegypti</name>
    <dbReference type="NCBI Taxonomy" id="7159"/>
    <lineage>
        <taxon>Eukaryota</taxon>
        <taxon>Metazoa</taxon>
        <taxon>Ecdysozoa</taxon>
        <taxon>Arthropoda</taxon>
        <taxon>Hexapoda</taxon>
        <taxon>Insecta</taxon>
        <taxon>Pterygota</taxon>
        <taxon>Neoptera</taxon>
        <taxon>Endopterygota</taxon>
        <taxon>Diptera</taxon>
        <taxon>Nematocera</taxon>
        <taxon>Culicoidea</taxon>
        <taxon>Culicidae</taxon>
        <taxon>Culicinae</taxon>
        <taxon>Aedini</taxon>
        <taxon>Aedes</taxon>
        <taxon>Stegomyia</taxon>
    </lineage>
</organism>
<feature type="signal peptide" evidence="1">
    <location>
        <begin position="1"/>
        <end position="19"/>
    </location>
</feature>
<dbReference type="EnsemblMetazoa" id="AAEL027351-RB">
    <property type="protein sequence ID" value="AAEL027351-PB"/>
    <property type="gene ID" value="AAEL027351"/>
</dbReference>
<accession>A0A903VTX0</accession>
<dbReference type="AlphaFoldDB" id="A0A903VTX0"/>
<keyword evidence="3" id="KW-1185">Reference proteome</keyword>
<reference evidence="3" key="1">
    <citation type="submission" date="2017-06" db="EMBL/GenBank/DDBJ databases">
        <title>Aedes aegypti genome working group (AGWG) sequencing and assembly.</title>
        <authorList>
            <consortium name="Aedes aegypti Genome Working Group (AGWG)"/>
            <person name="Matthews B.J."/>
        </authorList>
    </citation>
    <scope>NUCLEOTIDE SEQUENCE [LARGE SCALE GENOMIC DNA]</scope>
    <source>
        <strain evidence="3">LVP_AGWG</strain>
    </source>
</reference>
<evidence type="ECO:0000313" key="2">
    <source>
        <dbReference type="EnsemblMetazoa" id="AAEL027351-PB"/>
    </source>
</evidence>
<gene>
    <name evidence="2" type="primary">110680721</name>
</gene>
<reference evidence="2" key="2">
    <citation type="submission" date="2022-10" db="UniProtKB">
        <authorList>
            <consortium name="EnsemblMetazoa"/>
        </authorList>
    </citation>
    <scope>IDENTIFICATION</scope>
    <source>
        <strain evidence="2">LVP_AGWG</strain>
    </source>
</reference>
<dbReference type="PROSITE" id="PS51257">
    <property type="entry name" value="PROKAR_LIPOPROTEIN"/>
    <property type="match status" value="1"/>
</dbReference>